<reference evidence="2" key="3">
    <citation type="journal article" date="2017" name="Nature">
        <title>Genome sequence of the progenitor of the wheat D genome Aegilops tauschii.</title>
        <authorList>
            <person name="Luo M.C."/>
            <person name="Gu Y.Q."/>
            <person name="Puiu D."/>
            <person name="Wang H."/>
            <person name="Twardziok S.O."/>
            <person name="Deal K.R."/>
            <person name="Huo N."/>
            <person name="Zhu T."/>
            <person name="Wang L."/>
            <person name="Wang Y."/>
            <person name="McGuire P.E."/>
            <person name="Liu S."/>
            <person name="Long H."/>
            <person name="Ramasamy R.K."/>
            <person name="Rodriguez J.C."/>
            <person name="Van S.L."/>
            <person name="Yuan L."/>
            <person name="Wang Z."/>
            <person name="Xia Z."/>
            <person name="Xiao L."/>
            <person name="Anderson O.D."/>
            <person name="Ouyang S."/>
            <person name="Liang Y."/>
            <person name="Zimin A.V."/>
            <person name="Pertea G."/>
            <person name="Qi P."/>
            <person name="Bennetzen J.L."/>
            <person name="Dai X."/>
            <person name="Dawson M.W."/>
            <person name="Muller H.G."/>
            <person name="Kugler K."/>
            <person name="Rivarola-Duarte L."/>
            <person name="Spannagl M."/>
            <person name="Mayer K.F.X."/>
            <person name="Lu F.H."/>
            <person name="Bevan M.W."/>
            <person name="Leroy P."/>
            <person name="Li P."/>
            <person name="You F.M."/>
            <person name="Sun Q."/>
            <person name="Liu Z."/>
            <person name="Lyons E."/>
            <person name="Wicker T."/>
            <person name="Salzberg S.L."/>
            <person name="Devos K.M."/>
            <person name="Dvorak J."/>
        </authorList>
    </citation>
    <scope>NUCLEOTIDE SEQUENCE [LARGE SCALE GENOMIC DNA]</scope>
    <source>
        <strain evidence="2">cv. AL8/78</strain>
    </source>
</reference>
<evidence type="ECO:0000313" key="3">
    <source>
        <dbReference type="Proteomes" id="UP000015105"/>
    </source>
</evidence>
<sequence length="256" mass="27216">MPRPRAPASAADLVAAKLAAQGIRAHQVDPDYLSHLQHLHPNGDSSADLVAAKLAAQGISAHQVDPDYLSHLSSTSTPTAIPPPTWSPPSSPPKESAPIRSTPTTSATSSTSTPAAIPPPSSALPAAVPAPLPTPSSASSPRMAKPEAPLSPTQPRKEATARWRRRNPPRRSLGTKPRTWMSTTAHSGGTRGWLTTCWCSRWTARFSATDRWTGLLGQTRRMGRKRLLGLLQGTTLAALGRRRGRGRGSGRWAGLR</sequence>
<dbReference type="Gramene" id="AET2Gv20864200.1">
    <property type="protein sequence ID" value="AET2Gv20864200.1"/>
    <property type="gene ID" value="AET2Gv20864200"/>
</dbReference>
<accession>A0A453CJH6</accession>
<feature type="compositionally biased region" description="Low complexity" evidence="1">
    <location>
        <begin position="93"/>
        <end position="115"/>
    </location>
</feature>
<evidence type="ECO:0000256" key="1">
    <source>
        <dbReference type="SAM" id="MobiDB-lite"/>
    </source>
</evidence>
<keyword evidence="3" id="KW-1185">Reference proteome</keyword>
<reference evidence="2" key="5">
    <citation type="journal article" date="2021" name="G3 (Bethesda)">
        <title>Aegilops tauschii genome assembly Aet v5.0 features greater sequence contiguity and improved annotation.</title>
        <authorList>
            <person name="Wang L."/>
            <person name="Zhu T."/>
            <person name="Rodriguez J.C."/>
            <person name="Deal K.R."/>
            <person name="Dubcovsky J."/>
            <person name="McGuire P.E."/>
            <person name="Lux T."/>
            <person name="Spannagl M."/>
            <person name="Mayer K.F.X."/>
            <person name="Baldrich P."/>
            <person name="Meyers B.C."/>
            <person name="Huo N."/>
            <person name="Gu Y.Q."/>
            <person name="Zhou H."/>
            <person name="Devos K.M."/>
            <person name="Bennetzen J.L."/>
            <person name="Unver T."/>
            <person name="Budak H."/>
            <person name="Gulick P.J."/>
            <person name="Galiba G."/>
            <person name="Kalapos B."/>
            <person name="Nelson D.R."/>
            <person name="Li P."/>
            <person name="You F.M."/>
            <person name="Luo M.C."/>
            <person name="Dvorak J."/>
        </authorList>
    </citation>
    <scope>NUCLEOTIDE SEQUENCE [LARGE SCALE GENOMIC DNA]</scope>
    <source>
        <strain evidence="2">cv. AL8/78</strain>
    </source>
</reference>
<proteinExistence type="predicted"/>
<feature type="region of interest" description="Disordered" evidence="1">
    <location>
        <begin position="69"/>
        <end position="187"/>
    </location>
</feature>
<name>A0A453CJH6_AEGTS</name>
<dbReference type="Proteomes" id="UP000015105">
    <property type="component" value="Chromosome 2D"/>
</dbReference>
<reference evidence="3" key="1">
    <citation type="journal article" date="2014" name="Science">
        <title>Ancient hybridizations among the ancestral genomes of bread wheat.</title>
        <authorList>
            <consortium name="International Wheat Genome Sequencing Consortium,"/>
            <person name="Marcussen T."/>
            <person name="Sandve S.R."/>
            <person name="Heier L."/>
            <person name="Spannagl M."/>
            <person name="Pfeifer M."/>
            <person name="Jakobsen K.S."/>
            <person name="Wulff B.B."/>
            <person name="Steuernagel B."/>
            <person name="Mayer K.F."/>
            <person name="Olsen O.A."/>
        </authorList>
    </citation>
    <scope>NUCLEOTIDE SEQUENCE [LARGE SCALE GENOMIC DNA]</scope>
    <source>
        <strain evidence="3">cv. AL8/78</strain>
    </source>
</reference>
<dbReference type="AlphaFoldDB" id="A0A453CJH6"/>
<organism evidence="2 3">
    <name type="scientific">Aegilops tauschii subsp. strangulata</name>
    <name type="common">Goatgrass</name>
    <dbReference type="NCBI Taxonomy" id="200361"/>
    <lineage>
        <taxon>Eukaryota</taxon>
        <taxon>Viridiplantae</taxon>
        <taxon>Streptophyta</taxon>
        <taxon>Embryophyta</taxon>
        <taxon>Tracheophyta</taxon>
        <taxon>Spermatophyta</taxon>
        <taxon>Magnoliopsida</taxon>
        <taxon>Liliopsida</taxon>
        <taxon>Poales</taxon>
        <taxon>Poaceae</taxon>
        <taxon>BOP clade</taxon>
        <taxon>Pooideae</taxon>
        <taxon>Triticodae</taxon>
        <taxon>Triticeae</taxon>
        <taxon>Triticinae</taxon>
        <taxon>Aegilops</taxon>
    </lineage>
</organism>
<protein>
    <submittedName>
        <fullName evidence="2">Uncharacterized protein</fullName>
    </submittedName>
</protein>
<dbReference type="STRING" id="200361.A0A453CJH6"/>
<evidence type="ECO:0000313" key="2">
    <source>
        <dbReference type="EnsemblPlants" id="AET2Gv20864200.1"/>
    </source>
</evidence>
<feature type="compositionally biased region" description="Pro residues" evidence="1">
    <location>
        <begin position="116"/>
        <end position="134"/>
    </location>
</feature>
<feature type="compositionally biased region" description="Pro residues" evidence="1">
    <location>
        <begin position="80"/>
        <end position="92"/>
    </location>
</feature>
<reference evidence="3" key="2">
    <citation type="journal article" date="2017" name="Nat. Plants">
        <title>The Aegilops tauschii genome reveals multiple impacts of transposons.</title>
        <authorList>
            <person name="Zhao G."/>
            <person name="Zou C."/>
            <person name="Li K."/>
            <person name="Wang K."/>
            <person name="Li T."/>
            <person name="Gao L."/>
            <person name="Zhang X."/>
            <person name="Wang H."/>
            <person name="Yang Z."/>
            <person name="Liu X."/>
            <person name="Jiang W."/>
            <person name="Mao L."/>
            <person name="Kong X."/>
            <person name="Jiao Y."/>
            <person name="Jia J."/>
        </authorList>
    </citation>
    <scope>NUCLEOTIDE SEQUENCE [LARGE SCALE GENOMIC DNA]</scope>
    <source>
        <strain evidence="3">cv. AL8/78</strain>
    </source>
</reference>
<reference evidence="2" key="4">
    <citation type="submission" date="2019-03" db="UniProtKB">
        <authorList>
            <consortium name="EnsemblPlants"/>
        </authorList>
    </citation>
    <scope>IDENTIFICATION</scope>
</reference>
<dbReference type="EnsemblPlants" id="AET2Gv20864200.1">
    <property type="protein sequence ID" value="AET2Gv20864200.1"/>
    <property type="gene ID" value="AET2Gv20864200"/>
</dbReference>